<proteinExistence type="predicted"/>
<dbReference type="GeneID" id="92009138"/>
<dbReference type="Proteomes" id="UP001430584">
    <property type="component" value="Unassembled WGS sequence"/>
</dbReference>
<evidence type="ECO:0000313" key="2">
    <source>
        <dbReference type="Proteomes" id="UP001430584"/>
    </source>
</evidence>
<comment type="caution">
    <text evidence="1">The sequence shown here is derived from an EMBL/GenBank/DDBJ whole genome shotgun (WGS) entry which is preliminary data.</text>
</comment>
<keyword evidence="2" id="KW-1185">Reference proteome</keyword>
<gene>
    <name evidence="1" type="ORF">SLS55_005053</name>
</gene>
<organism evidence="1 2">
    <name type="scientific">Diplodia seriata</name>
    <dbReference type="NCBI Taxonomy" id="420778"/>
    <lineage>
        <taxon>Eukaryota</taxon>
        <taxon>Fungi</taxon>
        <taxon>Dikarya</taxon>
        <taxon>Ascomycota</taxon>
        <taxon>Pezizomycotina</taxon>
        <taxon>Dothideomycetes</taxon>
        <taxon>Dothideomycetes incertae sedis</taxon>
        <taxon>Botryosphaeriales</taxon>
        <taxon>Botryosphaeriaceae</taxon>
        <taxon>Diplodia</taxon>
    </lineage>
</organism>
<reference evidence="1 2" key="1">
    <citation type="submission" date="2024-02" db="EMBL/GenBank/DDBJ databases">
        <title>De novo assembly and annotation of 12 fungi associated with fruit tree decline syndrome in Ontario, Canada.</title>
        <authorList>
            <person name="Sulman M."/>
            <person name="Ellouze W."/>
            <person name="Ilyukhin E."/>
        </authorList>
    </citation>
    <scope>NUCLEOTIDE SEQUENCE [LARGE SCALE GENOMIC DNA]</scope>
    <source>
        <strain evidence="1 2">FDS-637</strain>
    </source>
</reference>
<name>A0ABR3CFA3_9PEZI</name>
<dbReference type="EMBL" id="JAJVCZ030000005">
    <property type="protein sequence ID" value="KAL0259317.1"/>
    <property type="molecule type" value="Genomic_DNA"/>
</dbReference>
<sequence length="245" mass="27168">MFNIVTPSEIDTGQQPELSLCYLASHATPPNEPQIRLPPTFSTPPSSPPDWDATPGDWFLGHWYYIASGNPAYREWRNMQWHLTPISLRDNTSSPSPQLQDVVSYDLEGGGGYLIYGIDTPVAPDAYRWVAAGPLAAQNNTWQVLAWGYDSADVAYAMFFETWPSGTNTPSQLYFISRSDRGIAEDTYRSLLRGVTELGDSELGEALNRVYPITQDGGRHGLPYPTCNATCMRNAYALPPQLSPD</sequence>
<dbReference type="RefSeq" id="XP_066632346.1">
    <property type="nucleotide sequence ID" value="XM_066776504.1"/>
</dbReference>
<evidence type="ECO:0000313" key="1">
    <source>
        <dbReference type="EMBL" id="KAL0259317.1"/>
    </source>
</evidence>
<accession>A0ABR3CFA3</accession>
<evidence type="ECO:0008006" key="3">
    <source>
        <dbReference type="Google" id="ProtNLM"/>
    </source>
</evidence>
<protein>
    <recommendedName>
        <fullName evidence="3">Lipocalin-like domain-containing protein</fullName>
    </recommendedName>
</protein>